<evidence type="ECO:0000313" key="2">
    <source>
        <dbReference type="EMBL" id="GBP73157.1"/>
    </source>
</evidence>
<reference evidence="2 3" key="1">
    <citation type="journal article" date="2019" name="Commun. Biol.">
        <title>The bagworm genome reveals a unique fibroin gene that provides high tensile strength.</title>
        <authorList>
            <person name="Kono N."/>
            <person name="Nakamura H."/>
            <person name="Ohtoshi R."/>
            <person name="Tomita M."/>
            <person name="Numata K."/>
            <person name="Arakawa K."/>
        </authorList>
    </citation>
    <scope>NUCLEOTIDE SEQUENCE [LARGE SCALE GENOMIC DNA]</scope>
</reference>
<gene>
    <name evidence="2" type="ORF">EVAR_59046_1</name>
</gene>
<evidence type="ECO:0000259" key="1">
    <source>
        <dbReference type="Pfam" id="PF17906"/>
    </source>
</evidence>
<keyword evidence="3" id="KW-1185">Reference proteome</keyword>
<dbReference type="EMBL" id="BGZK01001164">
    <property type="protein sequence ID" value="GBP73157.1"/>
    <property type="molecule type" value="Genomic_DNA"/>
</dbReference>
<dbReference type="InterPro" id="IPR041426">
    <property type="entry name" value="Mos1_HTH"/>
</dbReference>
<dbReference type="Proteomes" id="UP000299102">
    <property type="component" value="Unassembled WGS sequence"/>
</dbReference>
<dbReference type="Gene3D" id="1.10.10.1450">
    <property type="match status" value="1"/>
</dbReference>
<dbReference type="OrthoDB" id="10017160at2759"/>
<organism evidence="2 3">
    <name type="scientific">Eumeta variegata</name>
    <name type="common">Bagworm moth</name>
    <name type="synonym">Eumeta japonica</name>
    <dbReference type="NCBI Taxonomy" id="151549"/>
    <lineage>
        <taxon>Eukaryota</taxon>
        <taxon>Metazoa</taxon>
        <taxon>Ecdysozoa</taxon>
        <taxon>Arthropoda</taxon>
        <taxon>Hexapoda</taxon>
        <taxon>Insecta</taxon>
        <taxon>Pterygota</taxon>
        <taxon>Neoptera</taxon>
        <taxon>Endopterygota</taxon>
        <taxon>Lepidoptera</taxon>
        <taxon>Glossata</taxon>
        <taxon>Ditrysia</taxon>
        <taxon>Tineoidea</taxon>
        <taxon>Psychidae</taxon>
        <taxon>Oiketicinae</taxon>
        <taxon>Eumeta</taxon>
    </lineage>
</organism>
<proteinExistence type="predicted"/>
<accession>A0A4C1YFD8</accession>
<evidence type="ECO:0000313" key="3">
    <source>
        <dbReference type="Proteomes" id="UP000299102"/>
    </source>
</evidence>
<sequence length="137" mass="15963">MISYDFKCNLTAHQSLARLRTAFSDEAPYKVTIYNWFAEFKRGRISLSDEFHDGHPYIAVNNKNIDDVHRMIEIERCVTYHEIWTSFHTINPPQTFSNEKSVLDTSLINTRLDRKSGRNRVVGLAVRSDAVPTRQLF</sequence>
<feature type="domain" description="Mos1 transposase HTH" evidence="1">
    <location>
        <begin position="2"/>
        <end position="43"/>
    </location>
</feature>
<dbReference type="AlphaFoldDB" id="A0A4C1YFD8"/>
<comment type="caution">
    <text evidence="2">The sequence shown here is derived from an EMBL/GenBank/DDBJ whole genome shotgun (WGS) entry which is preliminary data.</text>
</comment>
<dbReference type="InterPro" id="IPR052709">
    <property type="entry name" value="Transposase-MT_Hybrid"/>
</dbReference>
<dbReference type="PANTHER" id="PTHR46060">
    <property type="entry name" value="MARINER MOS1 TRANSPOSASE-LIKE PROTEIN"/>
    <property type="match status" value="1"/>
</dbReference>
<protein>
    <recommendedName>
        <fullName evidence="1">Mos1 transposase HTH domain-containing protein</fullName>
    </recommendedName>
</protein>
<dbReference type="PANTHER" id="PTHR46060:SF1">
    <property type="entry name" value="MARINER MOS1 TRANSPOSASE-LIKE PROTEIN"/>
    <property type="match status" value="1"/>
</dbReference>
<name>A0A4C1YFD8_EUMVA</name>
<dbReference type="Pfam" id="PF17906">
    <property type="entry name" value="HTH_48"/>
    <property type="match status" value="1"/>
</dbReference>